<organism evidence="2 3">
    <name type="scientific">Periplaneta americana</name>
    <name type="common">American cockroach</name>
    <name type="synonym">Blatta americana</name>
    <dbReference type="NCBI Taxonomy" id="6978"/>
    <lineage>
        <taxon>Eukaryota</taxon>
        <taxon>Metazoa</taxon>
        <taxon>Ecdysozoa</taxon>
        <taxon>Arthropoda</taxon>
        <taxon>Hexapoda</taxon>
        <taxon>Insecta</taxon>
        <taxon>Pterygota</taxon>
        <taxon>Neoptera</taxon>
        <taxon>Polyneoptera</taxon>
        <taxon>Dictyoptera</taxon>
        <taxon>Blattodea</taxon>
        <taxon>Blattoidea</taxon>
        <taxon>Blattidae</taxon>
        <taxon>Blattinae</taxon>
        <taxon>Periplaneta</taxon>
    </lineage>
</organism>
<dbReference type="PANTHER" id="PTHR46345:SF8">
    <property type="entry name" value="FORMIN 3, ISOFORM B"/>
    <property type="match status" value="1"/>
</dbReference>
<evidence type="ECO:0000259" key="1">
    <source>
        <dbReference type="Pfam" id="PF06367"/>
    </source>
</evidence>
<name>A0ABQ8TSI0_PERAM</name>
<dbReference type="Proteomes" id="UP001148838">
    <property type="component" value="Unassembled WGS sequence"/>
</dbReference>
<comment type="caution">
    <text evidence="2">The sequence shown here is derived from an EMBL/GenBank/DDBJ whole genome shotgun (WGS) entry which is preliminary data.</text>
</comment>
<dbReference type="EMBL" id="JAJSOF020000003">
    <property type="protein sequence ID" value="KAJ4449649.1"/>
    <property type="molecule type" value="Genomic_DNA"/>
</dbReference>
<dbReference type="Pfam" id="PF06367">
    <property type="entry name" value="Drf_FH3"/>
    <property type="match status" value="1"/>
</dbReference>
<protein>
    <recommendedName>
        <fullName evidence="1">Formin FH3 domain-containing protein</fullName>
    </recommendedName>
</protein>
<proteinExistence type="predicted"/>
<keyword evidence="3" id="KW-1185">Reference proteome</keyword>
<dbReference type="InterPro" id="IPR016024">
    <property type="entry name" value="ARM-type_fold"/>
</dbReference>
<evidence type="ECO:0000313" key="3">
    <source>
        <dbReference type="Proteomes" id="UP001148838"/>
    </source>
</evidence>
<sequence>VFHGLRYRFEVVVTELKSAESDVFRSTLLAFVNCLILGCEDLHQRDRIRSEFLGLGLGSIMAELRNSNNDLVQIQVETFDEKLHNDQEELEKDPQHLSLQQLFDIISTKVGMYLCY</sequence>
<dbReference type="PANTHER" id="PTHR46345">
    <property type="entry name" value="INVERTED FORMIN-2"/>
    <property type="match status" value="1"/>
</dbReference>
<accession>A0ABQ8TSI0</accession>
<dbReference type="InterPro" id="IPR011989">
    <property type="entry name" value="ARM-like"/>
</dbReference>
<evidence type="ECO:0000313" key="2">
    <source>
        <dbReference type="EMBL" id="KAJ4449649.1"/>
    </source>
</evidence>
<dbReference type="InterPro" id="IPR010472">
    <property type="entry name" value="FH3_dom"/>
</dbReference>
<gene>
    <name evidence="2" type="ORF">ANN_01053</name>
</gene>
<feature type="domain" description="Formin FH3" evidence="1">
    <location>
        <begin position="6"/>
        <end position="95"/>
    </location>
</feature>
<reference evidence="2 3" key="1">
    <citation type="journal article" date="2022" name="Allergy">
        <title>Genome assembly and annotation of Periplaneta americana reveal a comprehensive cockroach allergen profile.</title>
        <authorList>
            <person name="Wang L."/>
            <person name="Xiong Q."/>
            <person name="Saelim N."/>
            <person name="Wang L."/>
            <person name="Nong W."/>
            <person name="Wan A.T."/>
            <person name="Shi M."/>
            <person name="Liu X."/>
            <person name="Cao Q."/>
            <person name="Hui J.H.L."/>
            <person name="Sookrung N."/>
            <person name="Leung T.F."/>
            <person name="Tungtrongchitr A."/>
            <person name="Tsui S.K.W."/>
        </authorList>
    </citation>
    <scope>NUCLEOTIDE SEQUENCE [LARGE SCALE GENOMIC DNA]</scope>
    <source>
        <strain evidence="2">PWHHKU_190912</strain>
    </source>
</reference>
<dbReference type="Gene3D" id="1.25.10.10">
    <property type="entry name" value="Leucine-rich Repeat Variant"/>
    <property type="match status" value="1"/>
</dbReference>
<dbReference type="SUPFAM" id="SSF48371">
    <property type="entry name" value="ARM repeat"/>
    <property type="match status" value="1"/>
</dbReference>
<feature type="non-terminal residue" evidence="2">
    <location>
        <position position="1"/>
    </location>
</feature>